<keyword evidence="3" id="KW-1185">Reference proteome</keyword>
<reference evidence="2 3" key="1">
    <citation type="submission" date="2019-02" db="EMBL/GenBank/DDBJ databases">
        <title>Deep-cultivation of Planctomycetes and their phenomic and genomic characterization uncovers novel biology.</title>
        <authorList>
            <person name="Wiegand S."/>
            <person name="Jogler M."/>
            <person name="Boedeker C."/>
            <person name="Pinto D."/>
            <person name="Vollmers J."/>
            <person name="Rivas-Marin E."/>
            <person name="Kohn T."/>
            <person name="Peeters S.H."/>
            <person name="Heuer A."/>
            <person name="Rast P."/>
            <person name="Oberbeckmann S."/>
            <person name="Bunk B."/>
            <person name="Jeske O."/>
            <person name="Meyerdierks A."/>
            <person name="Storesund J.E."/>
            <person name="Kallscheuer N."/>
            <person name="Luecker S."/>
            <person name="Lage O.M."/>
            <person name="Pohl T."/>
            <person name="Merkel B.J."/>
            <person name="Hornburger P."/>
            <person name="Mueller R.-W."/>
            <person name="Bruemmer F."/>
            <person name="Labrenz M."/>
            <person name="Spormann A.M."/>
            <person name="Op Den Camp H."/>
            <person name="Overmann J."/>
            <person name="Amann R."/>
            <person name="Jetten M.S.M."/>
            <person name="Mascher T."/>
            <person name="Medema M.H."/>
            <person name="Devos D.P."/>
            <person name="Kaster A.-K."/>
            <person name="Ovreas L."/>
            <person name="Rohde M."/>
            <person name="Galperin M.Y."/>
            <person name="Jogler C."/>
        </authorList>
    </citation>
    <scope>NUCLEOTIDE SEQUENCE [LARGE SCALE GENOMIC DNA]</scope>
    <source>
        <strain evidence="2 3">Pla52o</strain>
    </source>
</reference>
<keyword evidence="1" id="KW-0472">Membrane</keyword>
<keyword evidence="1" id="KW-0812">Transmembrane</keyword>
<dbReference type="AlphaFoldDB" id="A0A5C6BDI8"/>
<comment type="caution">
    <text evidence="2">The sequence shown here is derived from an EMBL/GenBank/DDBJ whole genome shotgun (WGS) entry which is preliminary data.</text>
</comment>
<feature type="transmembrane region" description="Helical" evidence="1">
    <location>
        <begin position="29"/>
        <end position="47"/>
    </location>
</feature>
<evidence type="ECO:0000313" key="3">
    <source>
        <dbReference type="Proteomes" id="UP000316304"/>
    </source>
</evidence>
<protein>
    <submittedName>
        <fullName evidence="2">Uncharacterized protein</fullName>
    </submittedName>
</protein>
<dbReference type="Proteomes" id="UP000316304">
    <property type="component" value="Unassembled WGS sequence"/>
</dbReference>
<dbReference type="EMBL" id="SJPT01000023">
    <property type="protein sequence ID" value="TWU10040.1"/>
    <property type="molecule type" value="Genomic_DNA"/>
</dbReference>
<proteinExistence type="predicted"/>
<evidence type="ECO:0000313" key="2">
    <source>
        <dbReference type="EMBL" id="TWU10040.1"/>
    </source>
</evidence>
<accession>A0A5C6BDI8</accession>
<keyword evidence="1" id="KW-1133">Transmembrane helix</keyword>
<sequence length="137" mass="15241">MAFSIATGWALLWGWFAFTGFTDSRWIEFGNIAIATLLSFFYGVLLVDDIFRRVTLSEAAICTRSLIGPQRCIACDDIVIVNGGASDIRVHAHDGTHISCPYNLTPIHDVANWLLDLPGDRLEWYIGDWAHDLKNGG</sequence>
<organism evidence="2 3">
    <name type="scientific">Novipirellula galeiformis</name>
    <dbReference type="NCBI Taxonomy" id="2528004"/>
    <lineage>
        <taxon>Bacteria</taxon>
        <taxon>Pseudomonadati</taxon>
        <taxon>Planctomycetota</taxon>
        <taxon>Planctomycetia</taxon>
        <taxon>Pirellulales</taxon>
        <taxon>Pirellulaceae</taxon>
        <taxon>Novipirellula</taxon>
    </lineage>
</organism>
<evidence type="ECO:0000256" key="1">
    <source>
        <dbReference type="SAM" id="Phobius"/>
    </source>
</evidence>
<name>A0A5C6BDI8_9BACT</name>
<gene>
    <name evidence="2" type="ORF">Pla52o_57970</name>
</gene>